<dbReference type="GO" id="GO:0005635">
    <property type="term" value="C:nuclear envelope"/>
    <property type="evidence" value="ECO:0007669"/>
    <property type="project" value="TreeGrafter"/>
</dbReference>
<dbReference type="PANTHER" id="PTHR33416:SF20">
    <property type="entry name" value="NUCLEAR PORE COMPLEX PROTEIN NUP1"/>
    <property type="match status" value="1"/>
</dbReference>
<dbReference type="EMBL" id="RDQH01000341">
    <property type="protein sequence ID" value="RXH73403.1"/>
    <property type="molecule type" value="Genomic_DNA"/>
</dbReference>
<reference evidence="2 3" key="1">
    <citation type="submission" date="2018-10" db="EMBL/GenBank/DDBJ databases">
        <title>A high-quality apple genome assembly.</title>
        <authorList>
            <person name="Hu J."/>
        </authorList>
    </citation>
    <scope>NUCLEOTIDE SEQUENCE [LARGE SCALE GENOMIC DNA]</scope>
    <source>
        <strain evidence="3">cv. HFTH1</strain>
        <tissue evidence="2">Young leaf</tissue>
    </source>
</reference>
<keyword evidence="3" id="KW-1185">Reference proteome</keyword>
<protein>
    <submittedName>
        <fullName evidence="2">Uncharacterized protein</fullName>
    </submittedName>
</protein>
<name>A0A498HWX2_MALDO</name>
<evidence type="ECO:0000256" key="1">
    <source>
        <dbReference type="SAM" id="MobiDB-lite"/>
    </source>
</evidence>
<dbReference type="PANTHER" id="PTHR33416">
    <property type="entry name" value="NUCLEAR PORE COMPLEX PROTEIN NUP1"/>
    <property type="match status" value="1"/>
</dbReference>
<evidence type="ECO:0000313" key="2">
    <source>
        <dbReference type="EMBL" id="RXH73403.1"/>
    </source>
</evidence>
<feature type="compositionally biased region" description="Basic and acidic residues" evidence="1">
    <location>
        <begin position="1"/>
        <end position="12"/>
    </location>
</feature>
<organism evidence="2 3">
    <name type="scientific">Malus domestica</name>
    <name type="common">Apple</name>
    <name type="synonym">Pyrus malus</name>
    <dbReference type="NCBI Taxonomy" id="3750"/>
    <lineage>
        <taxon>Eukaryota</taxon>
        <taxon>Viridiplantae</taxon>
        <taxon>Streptophyta</taxon>
        <taxon>Embryophyta</taxon>
        <taxon>Tracheophyta</taxon>
        <taxon>Spermatophyta</taxon>
        <taxon>Magnoliopsida</taxon>
        <taxon>eudicotyledons</taxon>
        <taxon>Gunneridae</taxon>
        <taxon>Pentapetalae</taxon>
        <taxon>rosids</taxon>
        <taxon>fabids</taxon>
        <taxon>Rosales</taxon>
        <taxon>Rosaceae</taxon>
        <taxon>Amygdaloideae</taxon>
        <taxon>Maleae</taxon>
        <taxon>Malus</taxon>
    </lineage>
</organism>
<evidence type="ECO:0000313" key="3">
    <source>
        <dbReference type="Proteomes" id="UP000290289"/>
    </source>
</evidence>
<sequence>MASPAREEKQKQAYEGLGAGGKFRKTLFRRTTQATPYDRPPTILRNHSATNDGRLSKLVDPAQRLISSGAHRLFSSVFRKRLHPPQSPSTGVNYEAKMKGKEEVTVDLPGVLKGTISQCSGPSHPSTTGDGGELTELEQILEQKTFTRSEIGRLTELLHSKTVDMPIENQEKGFEVIPSKSVVSHDRNEEFPETPLLDKNGIESRLASNPVVSASVLVEEIASPAELAKAQRMSPSQPKQQQTVFFLNSPPTPRSHGKAATPRVPRRRTHGLRWTGKLMPLSLAPTRR</sequence>
<feature type="region of interest" description="Disordered" evidence="1">
    <location>
        <begin position="1"/>
        <end position="49"/>
    </location>
</feature>
<proteinExistence type="predicted"/>
<accession>A0A498HWX2</accession>
<feature type="region of interest" description="Disordered" evidence="1">
    <location>
        <begin position="246"/>
        <end position="288"/>
    </location>
</feature>
<dbReference type="GO" id="GO:0016973">
    <property type="term" value="P:poly(A)+ mRNA export from nucleus"/>
    <property type="evidence" value="ECO:0007669"/>
    <property type="project" value="TreeGrafter"/>
</dbReference>
<dbReference type="STRING" id="3750.A0A498HWX2"/>
<gene>
    <name evidence="2" type="ORF">DVH24_016225</name>
</gene>
<comment type="caution">
    <text evidence="2">The sequence shown here is derived from an EMBL/GenBank/DDBJ whole genome shotgun (WGS) entry which is preliminary data.</text>
</comment>
<dbReference type="GO" id="GO:0071763">
    <property type="term" value="P:nuclear membrane organization"/>
    <property type="evidence" value="ECO:0007669"/>
    <property type="project" value="TreeGrafter"/>
</dbReference>
<dbReference type="AlphaFoldDB" id="A0A498HWX2"/>
<dbReference type="Proteomes" id="UP000290289">
    <property type="component" value="Chromosome 15"/>
</dbReference>